<accession>A0A9W9MKJ5</accession>
<proteinExistence type="predicted"/>
<gene>
    <name evidence="1" type="ORF">N7449_005104</name>
</gene>
<reference evidence="1" key="1">
    <citation type="submission" date="2022-11" db="EMBL/GenBank/DDBJ databases">
        <authorList>
            <person name="Petersen C."/>
        </authorList>
    </citation>
    <scope>NUCLEOTIDE SEQUENCE</scope>
    <source>
        <strain evidence="1">IBT 20477</strain>
    </source>
</reference>
<comment type="caution">
    <text evidence="1">The sequence shown here is derived from an EMBL/GenBank/DDBJ whole genome shotgun (WGS) entry which is preliminary data.</text>
</comment>
<reference evidence="1" key="2">
    <citation type="journal article" date="2023" name="IMA Fungus">
        <title>Comparative genomic study of the Penicillium genus elucidates a diverse pangenome and 15 lateral gene transfer events.</title>
        <authorList>
            <person name="Petersen C."/>
            <person name="Sorensen T."/>
            <person name="Nielsen M.R."/>
            <person name="Sondergaard T.E."/>
            <person name="Sorensen J.L."/>
            <person name="Fitzpatrick D.A."/>
            <person name="Frisvad J.C."/>
            <person name="Nielsen K.L."/>
        </authorList>
    </citation>
    <scope>NUCLEOTIDE SEQUENCE</scope>
    <source>
        <strain evidence="1">IBT 20477</strain>
    </source>
</reference>
<organism evidence="1 2">
    <name type="scientific">Penicillium cf. viridicatum</name>
    <dbReference type="NCBI Taxonomy" id="2972119"/>
    <lineage>
        <taxon>Eukaryota</taxon>
        <taxon>Fungi</taxon>
        <taxon>Dikarya</taxon>
        <taxon>Ascomycota</taxon>
        <taxon>Pezizomycotina</taxon>
        <taxon>Eurotiomycetes</taxon>
        <taxon>Eurotiomycetidae</taxon>
        <taxon>Eurotiales</taxon>
        <taxon>Aspergillaceae</taxon>
        <taxon>Penicillium</taxon>
    </lineage>
</organism>
<evidence type="ECO:0000313" key="2">
    <source>
        <dbReference type="Proteomes" id="UP001150942"/>
    </source>
</evidence>
<dbReference type="OrthoDB" id="4250151at2759"/>
<dbReference type="EMBL" id="JAPQKQ010000003">
    <property type="protein sequence ID" value="KAJ5203025.1"/>
    <property type="molecule type" value="Genomic_DNA"/>
</dbReference>
<protein>
    <submittedName>
        <fullName evidence="1">Uncharacterized protein</fullName>
    </submittedName>
</protein>
<dbReference type="Proteomes" id="UP001150942">
    <property type="component" value="Unassembled WGS sequence"/>
</dbReference>
<keyword evidence="2" id="KW-1185">Reference proteome</keyword>
<name>A0A9W9MKJ5_9EURO</name>
<dbReference type="AlphaFoldDB" id="A0A9W9MKJ5"/>
<evidence type="ECO:0000313" key="1">
    <source>
        <dbReference type="EMBL" id="KAJ5203025.1"/>
    </source>
</evidence>
<sequence length="144" mass="16604">MKLDDNTDYETIVLPDIPPGVEFVKGEHLSLEGSALRIESLDINRNLYAGSSTTTYFTLNRIYEVLLEPKSYNHIWDLFEKSIFFSISRKSKIEEIYSKKLGVYLVPSAIVNASLRLAETDNNLYSLKYTRVYRFSVNTRGLYS</sequence>